<evidence type="ECO:0000313" key="10">
    <source>
        <dbReference type="Proteomes" id="UP000215914"/>
    </source>
</evidence>
<evidence type="ECO:0000256" key="5">
    <source>
        <dbReference type="ARBA" id="ARBA00023242"/>
    </source>
</evidence>
<dbReference type="GO" id="GO:0000976">
    <property type="term" value="F:transcription cis-regulatory region binding"/>
    <property type="evidence" value="ECO:0000318"/>
    <property type="project" value="GO_Central"/>
</dbReference>
<sequence length="199" mass="22356">MPPECKPPPHYRRRSDHHHIAGDAPTTTFNPCTSPEKTTICNLFTPTETTTICKPYTPSKTTTSSNPFTHSFILHCLCTRHHSSSSHIKVIPLKRQVKVINDKEVEKALDEGYICEKFCEMSVIDADYLRGYNRCNICNAKKLAQRSDDETYKGIHTCLRLSVTTDSINESESALSILKNSDYSTTVTDNPSGLNCTKK</sequence>
<dbReference type="Proteomes" id="UP000215914">
    <property type="component" value="Chromosome 15"/>
</dbReference>
<proteinExistence type="predicted"/>
<dbReference type="SMART" id="SM00774">
    <property type="entry name" value="WRKY"/>
    <property type="match status" value="1"/>
</dbReference>
<feature type="domain" description="WRKY" evidence="7">
    <location>
        <begin position="109"/>
        <end position="160"/>
    </location>
</feature>
<evidence type="ECO:0000313" key="9">
    <source>
        <dbReference type="EMBL" id="OTF94246.1"/>
    </source>
</evidence>
<dbReference type="EMBL" id="MNCJ02000321">
    <property type="protein sequence ID" value="KAF5803221.1"/>
    <property type="molecule type" value="Genomic_DNA"/>
</dbReference>
<keyword evidence="4" id="KW-0804">Transcription</keyword>
<keyword evidence="2" id="KW-0805">Transcription regulation</keyword>
<gene>
    <name evidence="9" type="ORF">HannXRQ_Chr15g0469991</name>
    <name evidence="8" type="ORF">HanXRQr2_Chr06g0268791</name>
</gene>
<feature type="region of interest" description="Disordered" evidence="6">
    <location>
        <begin position="1"/>
        <end position="28"/>
    </location>
</feature>
<keyword evidence="5" id="KW-0539">Nucleus</keyword>
<reference evidence="9" key="2">
    <citation type="submission" date="2017-02" db="EMBL/GenBank/DDBJ databases">
        <title>Sunflower complete genome.</title>
        <authorList>
            <person name="Langlade N."/>
            <person name="Munos S."/>
        </authorList>
    </citation>
    <scope>NUCLEOTIDE SEQUENCE [LARGE SCALE GENOMIC DNA]</scope>
    <source>
        <tissue evidence="9">Leaves</tissue>
    </source>
</reference>
<evidence type="ECO:0000313" key="8">
    <source>
        <dbReference type="EMBL" id="KAF5803221.1"/>
    </source>
</evidence>
<dbReference type="InParanoid" id="A0A251S5W0"/>
<dbReference type="EMBL" id="CM007904">
    <property type="protein sequence ID" value="OTF94246.1"/>
    <property type="molecule type" value="Genomic_DNA"/>
</dbReference>
<evidence type="ECO:0000259" key="7">
    <source>
        <dbReference type="SMART" id="SM00774"/>
    </source>
</evidence>
<dbReference type="GO" id="GO:0005634">
    <property type="term" value="C:nucleus"/>
    <property type="evidence" value="ECO:0000318"/>
    <property type="project" value="GO_Central"/>
</dbReference>
<evidence type="ECO:0000256" key="1">
    <source>
        <dbReference type="ARBA" id="ARBA00004123"/>
    </source>
</evidence>
<dbReference type="SUPFAM" id="SSF118290">
    <property type="entry name" value="WRKY DNA-binding domain"/>
    <property type="match status" value="1"/>
</dbReference>
<evidence type="ECO:0000256" key="6">
    <source>
        <dbReference type="SAM" id="MobiDB-lite"/>
    </source>
</evidence>
<dbReference type="InterPro" id="IPR036576">
    <property type="entry name" value="WRKY_dom_sf"/>
</dbReference>
<organism evidence="9 10">
    <name type="scientific">Helianthus annuus</name>
    <name type="common">Common sunflower</name>
    <dbReference type="NCBI Taxonomy" id="4232"/>
    <lineage>
        <taxon>Eukaryota</taxon>
        <taxon>Viridiplantae</taxon>
        <taxon>Streptophyta</taxon>
        <taxon>Embryophyta</taxon>
        <taxon>Tracheophyta</taxon>
        <taxon>Spermatophyta</taxon>
        <taxon>Magnoliopsida</taxon>
        <taxon>eudicotyledons</taxon>
        <taxon>Gunneridae</taxon>
        <taxon>Pentapetalae</taxon>
        <taxon>asterids</taxon>
        <taxon>campanulids</taxon>
        <taxon>Asterales</taxon>
        <taxon>Asteraceae</taxon>
        <taxon>Asteroideae</taxon>
        <taxon>Heliantheae alliance</taxon>
        <taxon>Heliantheae</taxon>
        <taxon>Helianthus</taxon>
    </lineage>
</organism>
<name>A0A251S5W0_HELAN</name>
<reference evidence="8 10" key="1">
    <citation type="journal article" date="2017" name="Nature">
        <title>The sunflower genome provides insights into oil metabolism, flowering and Asterid evolution.</title>
        <authorList>
            <person name="Badouin H."/>
            <person name="Gouzy J."/>
            <person name="Grassa C.J."/>
            <person name="Murat F."/>
            <person name="Staton S.E."/>
            <person name="Cottret L."/>
            <person name="Lelandais-Briere C."/>
            <person name="Owens G.L."/>
            <person name="Carrere S."/>
            <person name="Mayjonade B."/>
            <person name="Legrand L."/>
            <person name="Gill N."/>
            <person name="Kane N.C."/>
            <person name="Bowers J.E."/>
            <person name="Hubner S."/>
            <person name="Bellec A."/>
            <person name="Berard A."/>
            <person name="Berges H."/>
            <person name="Blanchet N."/>
            <person name="Boniface M.C."/>
            <person name="Brunel D."/>
            <person name="Catrice O."/>
            <person name="Chaidir N."/>
            <person name="Claudel C."/>
            <person name="Donnadieu C."/>
            <person name="Faraut T."/>
            <person name="Fievet G."/>
            <person name="Helmstetter N."/>
            <person name="King M."/>
            <person name="Knapp S.J."/>
            <person name="Lai Z."/>
            <person name="Le Paslier M.C."/>
            <person name="Lippi Y."/>
            <person name="Lorenzon L."/>
            <person name="Mandel J.R."/>
            <person name="Marage G."/>
            <person name="Marchand G."/>
            <person name="Marquand E."/>
            <person name="Bret-Mestries E."/>
            <person name="Morien E."/>
            <person name="Nambeesan S."/>
            <person name="Nguyen T."/>
            <person name="Pegot-Espagnet P."/>
            <person name="Pouilly N."/>
            <person name="Raftis F."/>
            <person name="Sallet E."/>
            <person name="Schiex T."/>
            <person name="Thomas J."/>
            <person name="Vandecasteele C."/>
            <person name="Vares D."/>
            <person name="Vear F."/>
            <person name="Vautrin S."/>
            <person name="Crespi M."/>
            <person name="Mangin B."/>
            <person name="Burke J.M."/>
            <person name="Salse J."/>
            <person name="Munos S."/>
            <person name="Vincourt P."/>
            <person name="Rieseberg L.H."/>
            <person name="Langlade N.B."/>
        </authorList>
    </citation>
    <scope>NUCLEOTIDE SEQUENCE [LARGE SCALE GENOMIC DNA]</scope>
    <source>
        <strain evidence="10">cv. SF193</strain>
        <tissue evidence="8">Leaves</tissue>
    </source>
</reference>
<keyword evidence="3" id="KW-0238">DNA-binding</keyword>
<dbReference type="AlphaFoldDB" id="A0A251S5W0"/>
<dbReference type="Gramene" id="mRNA:HanXRQr2_Chr06g0268791">
    <property type="protein sequence ID" value="mRNA:HanXRQr2_Chr06g0268791"/>
    <property type="gene ID" value="HanXRQr2_Chr06g0268791"/>
</dbReference>
<reference evidence="8" key="3">
    <citation type="submission" date="2020-06" db="EMBL/GenBank/DDBJ databases">
        <title>Helianthus annuus Genome sequencing and assembly Release 2.</title>
        <authorList>
            <person name="Gouzy J."/>
            <person name="Langlade N."/>
            <person name="Munos S."/>
        </authorList>
    </citation>
    <scope>NUCLEOTIDE SEQUENCE</scope>
    <source>
        <tissue evidence="8">Leaves</tissue>
    </source>
</reference>
<protein>
    <submittedName>
        <fullName evidence="9">Putative WRKY domain-containing protein</fullName>
    </submittedName>
    <submittedName>
        <fullName evidence="8">Transcription factor WRKY family</fullName>
    </submittedName>
</protein>
<keyword evidence="10" id="KW-1185">Reference proteome</keyword>
<dbReference type="GO" id="GO:0003700">
    <property type="term" value="F:DNA-binding transcription factor activity"/>
    <property type="evidence" value="ECO:0000318"/>
    <property type="project" value="GO_Central"/>
</dbReference>
<dbReference type="InterPro" id="IPR003657">
    <property type="entry name" value="WRKY_dom"/>
</dbReference>
<comment type="subcellular location">
    <subcellularLocation>
        <location evidence="1">Nucleus</location>
    </subcellularLocation>
</comment>
<dbReference type="GO" id="GO:0006355">
    <property type="term" value="P:regulation of DNA-templated transcription"/>
    <property type="evidence" value="ECO:0000318"/>
    <property type="project" value="GO_Central"/>
</dbReference>
<evidence type="ECO:0000256" key="4">
    <source>
        <dbReference type="ARBA" id="ARBA00023163"/>
    </source>
</evidence>
<evidence type="ECO:0000256" key="2">
    <source>
        <dbReference type="ARBA" id="ARBA00023015"/>
    </source>
</evidence>
<accession>A0A251S5W0</accession>
<evidence type="ECO:0000256" key="3">
    <source>
        <dbReference type="ARBA" id="ARBA00023125"/>
    </source>
</evidence>